<evidence type="ECO:0000313" key="2">
    <source>
        <dbReference type="Proteomes" id="UP000838756"/>
    </source>
</evidence>
<name>A0A8S4S9A1_9NEOP</name>
<comment type="caution">
    <text evidence="1">The sequence shown here is derived from an EMBL/GenBank/DDBJ whole genome shotgun (WGS) entry which is preliminary data.</text>
</comment>
<sequence>MWPKMGRACLEDAYSLLFCKYRAGCKNQEIQNWKERPKAQQCEEVKKLQIILCEFWNIDNIRMKTLGCSLLALQSVAMLQAMVFHLPSNGTSAWSFNYYNKITIKNTESSYTPAQSVALAQYSLAQSTYRRYLLGAQQRLIVN</sequence>
<gene>
    <name evidence="1" type="primary">jg7978</name>
    <name evidence="1" type="ORF">PAEG_LOCUS21892</name>
</gene>
<reference evidence="1" key="1">
    <citation type="submission" date="2022-03" db="EMBL/GenBank/DDBJ databases">
        <authorList>
            <person name="Lindestad O."/>
        </authorList>
    </citation>
    <scope>NUCLEOTIDE SEQUENCE</scope>
</reference>
<proteinExistence type="predicted"/>
<dbReference type="EMBL" id="CAKXAJ010025996">
    <property type="protein sequence ID" value="CAH2249437.1"/>
    <property type="molecule type" value="Genomic_DNA"/>
</dbReference>
<keyword evidence="2" id="KW-1185">Reference proteome</keyword>
<dbReference type="AlphaFoldDB" id="A0A8S4S9A1"/>
<protein>
    <submittedName>
        <fullName evidence="1">Jg7978 protein</fullName>
    </submittedName>
</protein>
<organism evidence="1 2">
    <name type="scientific">Pararge aegeria aegeria</name>
    <dbReference type="NCBI Taxonomy" id="348720"/>
    <lineage>
        <taxon>Eukaryota</taxon>
        <taxon>Metazoa</taxon>
        <taxon>Ecdysozoa</taxon>
        <taxon>Arthropoda</taxon>
        <taxon>Hexapoda</taxon>
        <taxon>Insecta</taxon>
        <taxon>Pterygota</taxon>
        <taxon>Neoptera</taxon>
        <taxon>Endopterygota</taxon>
        <taxon>Lepidoptera</taxon>
        <taxon>Glossata</taxon>
        <taxon>Ditrysia</taxon>
        <taxon>Papilionoidea</taxon>
        <taxon>Nymphalidae</taxon>
        <taxon>Satyrinae</taxon>
        <taxon>Satyrini</taxon>
        <taxon>Parargina</taxon>
        <taxon>Pararge</taxon>
    </lineage>
</organism>
<dbReference type="Proteomes" id="UP000838756">
    <property type="component" value="Unassembled WGS sequence"/>
</dbReference>
<accession>A0A8S4S9A1</accession>
<evidence type="ECO:0000313" key="1">
    <source>
        <dbReference type="EMBL" id="CAH2249437.1"/>
    </source>
</evidence>